<dbReference type="PANTHER" id="PTHR33498:SF1">
    <property type="entry name" value="TRANSPOSASE FOR INSERTION SEQUENCE ELEMENT IS1557"/>
    <property type="match status" value="1"/>
</dbReference>
<dbReference type="NCBIfam" id="NF033550">
    <property type="entry name" value="transpos_ISL3"/>
    <property type="match status" value="1"/>
</dbReference>
<dbReference type="InterPro" id="IPR047951">
    <property type="entry name" value="Transpos_ISL3"/>
</dbReference>
<gene>
    <name evidence="3" type="ORF">COX59_03355</name>
</gene>
<dbReference type="EMBL" id="PFQG01000127">
    <property type="protein sequence ID" value="PJA22094.1"/>
    <property type="molecule type" value="Genomic_DNA"/>
</dbReference>
<evidence type="ECO:0000259" key="2">
    <source>
        <dbReference type="Pfam" id="PF14690"/>
    </source>
</evidence>
<dbReference type="Pfam" id="PF14690">
    <property type="entry name" value="Zn_ribbon_ISL3"/>
    <property type="match status" value="1"/>
</dbReference>
<organism evidence="3 4">
    <name type="scientific">Candidatus Beckwithbacteria bacterium CG_4_10_14_0_2_um_filter_47_25</name>
    <dbReference type="NCBI Taxonomy" id="1974493"/>
    <lineage>
        <taxon>Bacteria</taxon>
        <taxon>Candidatus Beckwithiibacteriota</taxon>
    </lineage>
</organism>
<dbReference type="Pfam" id="PF01610">
    <property type="entry name" value="DDE_Tnp_ISL3"/>
    <property type="match status" value="1"/>
</dbReference>
<evidence type="ECO:0000313" key="4">
    <source>
        <dbReference type="Proteomes" id="UP000228627"/>
    </source>
</evidence>
<name>A0A2M7W5U8_9BACT</name>
<dbReference type="InterPro" id="IPR002560">
    <property type="entry name" value="Transposase_DDE"/>
</dbReference>
<evidence type="ECO:0008006" key="5">
    <source>
        <dbReference type="Google" id="ProtNLM"/>
    </source>
</evidence>
<evidence type="ECO:0000313" key="3">
    <source>
        <dbReference type="EMBL" id="PJA22094.1"/>
    </source>
</evidence>
<proteinExistence type="predicted"/>
<feature type="domain" description="Transposase IS204/IS1001/IS1096/IS1165 zinc-finger" evidence="2">
    <location>
        <begin position="30"/>
        <end position="75"/>
    </location>
</feature>
<evidence type="ECO:0000259" key="1">
    <source>
        <dbReference type="Pfam" id="PF01610"/>
    </source>
</evidence>
<accession>A0A2M7W5U8</accession>
<reference evidence="4" key="1">
    <citation type="submission" date="2017-09" db="EMBL/GenBank/DDBJ databases">
        <title>Depth-based differentiation of microbial function through sediment-hosted aquifers and enrichment of novel symbionts in the deep terrestrial subsurface.</title>
        <authorList>
            <person name="Probst A.J."/>
            <person name="Ladd B."/>
            <person name="Jarett J.K."/>
            <person name="Geller-Mcgrath D.E."/>
            <person name="Sieber C.M.K."/>
            <person name="Emerson J.B."/>
            <person name="Anantharaman K."/>
            <person name="Thomas B.C."/>
            <person name="Malmstrom R."/>
            <person name="Stieglmeier M."/>
            <person name="Klingl A."/>
            <person name="Woyke T."/>
            <person name="Ryan C.M."/>
            <person name="Banfield J.F."/>
        </authorList>
    </citation>
    <scope>NUCLEOTIDE SEQUENCE [LARGE SCALE GENOMIC DNA]</scope>
</reference>
<sequence length="398" mass="46631">MLGLQAFKINGIETTGPELIFAVTPRRRTADCPRCHRRCSQVHGYFKHQRIKHIRIGSRLSLLSLTKRRFDCDHCGRVFTERIGGIKYRHRISQPAKEQVLSHLVDRSFRAATKQTGIGYHSSRRYLTEKVTPFIWDWSEELTNNEDISLGMDEISFSGHDMIRVLTNVSGKKLKTILPDDTRLTLWRAVKWIPPNIYSRIKEVAIDLSRENRLCVKKYFPQAKVVADRFHVLQYAKWQINEERTALAAQIGRGYKLPKGLFEINREDLTNLEHLKLKVWFSSFPSLRVYWQAKETLRDMYRQRNKAKAAKILDGLIARMAESHDRDLKKWGRTLARWYEPILNFFDKRTTNGFTEGVNTKLKLVKRISYGFRNREVFIRKAMLAFIPFAVLLPHLTA</sequence>
<comment type="caution">
    <text evidence="3">The sequence shown here is derived from an EMBL/GenBank/DDBJ whole genome shotgun (WGS) entry which is preliminary data.</text>
</comment>
<dbReference type="InterPro" id="IPR029261">
    <property type="entry name" value="Transposase_Znf"/>
</dbReference>
<dbReference type="Proteomes" id="UP000228627">
    <property type="component" value="Unassembled WGS sequence"/>
</dbReference>
<feature type="domain" description="Transposase IS204/IS1001/IS1096/IS1165 DDE" evidence="1">
    <location>
        <begin position="150"/>
        <end position="380"/>
    </location>
</feature>
<dbReference type="PANTHER" id="PTHR33498">
    <property type="entry name" value="TRANSPOSASE FOR INSERTION SEQUENCE ELEMENT IS1557"/>
    <property type="match status" value="1"/>
</dbReference>
<protein>
    <recommendedName>
        <fullName evidence="5">ISL3 family transposase</fullName>
    </recommendedName>
</protein>
<dbReference type="AlphaFoldDB" id="A0A2M7W5U8"/>